<feature type="transmembrane region" description="Helical" evidence="15">
    <location>
        <begin position="12"/>
        <end position="32"/>
    </location>
</feature>
<keyword evidence="18" id="KW-1185">Reference proteome</keyword>
<proteinExistence type="inferred from homology"/>
<keyword evidence="14 17" id="KW-0413">Isomerase</keyword>
<dbReference type="InterPro" id="IPR046357">
    <property type="entry name" value="PPIase_dom_sf"/>
</dbReference>
<comment type="caution">
    <text evidence="17">The sequence shown here is derived from an EMBL/GenBank/DDBJ whole genome shotgun (WGS) entry which is preliminary data.</text>
</comment>
<dbReference type="GO" id="GO:0005886">
    <property type="term" value="C:plasma membrane"/>
    <property type="evidence" value="ECO:0007669"/>
    <property type="project" value="UniProtKB-SubCell"/>
</dbReference>
<sequence length="638" mass="68887">MISYLRRVFVESWLGRVTAIVVFVAFVGWGVGDVIGYMSDETDTVARVGQHRIASAELASALRAEMPGVVKQMGVADPSQLSPVMRRQVALQILHRLTGQNELLEAATAMNVVVPDEAVRDEIFALPYFKGANGQFDRSIFNQRLREQGLTEQRVVQIVRDDLTSRALLQPLALSGSMSSTMLQRLVAYGARTHAVDFVRVPFAAQPTPDAPDDAVLRRFYVNHPWLFRSPELRHARIVVLSPATVADTITLDDQRLKRVYDEQNARYNVPETRDIQLITFPDQAQAQSVSTSWQHDGNWQAAQAAAKGAAAVEMPGMRPSAIPSEALRTAVFQAPVDQVSTPLKTEAGWAVFRVTKVTPARITPFEEARKDILAEYRKAVAPSVVAERQRQLQDAIAAKGLNAIPDTLGAVAAAGTLDAKGLTATGEPAPLPASGALRDAVVRQVFAQKQGANPTLTEGPDNSWFAVDVDNITPSQPIAFEQARASVLAAWQAESRRRVANQRATGLYVATKAKGSLDASALPEAQVTRDATFSLALPNKTIPTELMAFLGRMKAGQAVMAEDDSGFLVAVVTRVFTPDPPAPAQALQKLRQDLAQADGEDIVASYIQALSTRVPPHINEAGLSAALSAAGFGETTP</sequence>
<dbReference type="AlphaFoldDB" id="A0A939HIT3"/>
<evidence type="ECO:0000256" key="11">
    <source>
        <dbReference type="ARBA" id="ARBA00038408"/>
    </source>
</evidence>
<dbReference type="InterPro" id="IPR027304">
    <property type="entry name" value="Trigger_fact/SurA_dom_sf"/>
</dbReference>
<dbReference type="Gene3D" id="1.10.4030.10">
    <property type="entry name" value="Porin chaperone SurA, peptide-binding domain"/>
    <property type="match status" value="1"/>
</dbReference>
<evidence type="ECO:0000256" key="3">
    <source>
        <dbReference type="ARBA" id="ARBA00022475"/>
    </source>
</evidence>
<keyword evidence="6 15" id="KW-1133">Transmembrane helix</keyword>
<dbReference type="InterPro" id="IPR052029">
    <property type="entry name" value="PpiD_chaperone"/>
</dbReference>
<accession>A0A939HIT3</accession>
<dbReference type="GO" id="GO:0003755">
    <property type="term" value="F:peptidyl-prolyl cis-trans isomerase activity"/>
    <property type="evidence" value="ECO:0007669"/>
    <property type="project" value="UniProtKB-KW"/>
</dbReference>
<evidence type="ECO:0000256" key="14">
    <source>
        <dbReference type="PROSITE-ProRule" id="PRU00278"/>
    </source>
</evidence>
<dbReference type="Pfam" id="PF13624">
    <property type="entry name" value="SurA_N_3"/>
    <property type="match status" value="1"/>
</dbReference>
<dbReference type="PANTHER" id="PTHR47529:SF1">
    <property type="entry name" value="PERIPLASMIC CHAPERONE PPID"/>
    <property type="match status" value="1"/>
</dbReference>
<evidence type="ECO:0000313" key="18">
    <source>
        <dbReference type="Proteomes" id="UP000664073"/>
    </source>
</evidence>
<evidence type="ECO:0000256" key="6">
    <source>
        <dbReference type="ARBA" id="ARBA00022989"/>
    </source>
</evidence>
<keyword evidence="8" id="KW-0143">Chaperone</keyword>
<evidence type="ECO:0000256" key="7">
    <source>
        <dbReference type="ARBA" id="ARBA00023136"/>
    </source>
</evidence>
<evidence type="ECO:0000256" key="2">
    <source>
        <dbReference type="ARBA" id="ARBA00018370"/>
    </source>
</evidence>
<dbReference type="EMBL" id="JAFVMH010000001">
    <property type="protein sequence ID" value="MBO1324212.1"/>
    <property type="molecule type" value="Genomic_DNA"/>
</dbReference>
<comment type="similarity">
    <text evidence="11">Belongs to the PpiD chaperone family.</text>
</comment>
<dbReference type="Proteomes" id="UP000664073">
    <property type="component" value="Unassembled WGS sequence"/>
</dbReference>
<evidence type="ECO:0000256" key="15">
    <source>
        <dbReference type="SAM" id="Phobius"/>
    </source>
</evidence>
<evidence type="ECO:0000313" key="17">
    <source>
        <dbReference type="EMBL" id="MBO1324212.1"/>
    </source>
</evidence>
<evidence type="ECO:0000256" key="12">
    <source>
        <dbReference type="ARBA" id="ARBA00040743"/>
    </source>
</evidence>
<comment type="subcellular location">
    <subcellularLocation>
        <location evidence="1">Cell inner membrane</location>
        <topology evidence="1">Single-pass type II membrane protein</topology>
        <orientation evidence="1">Periplasmic side</orientation>
    </subcellularLocation>
</comment>
<protein>
    <recommendedName>
        <fullName evidence="2">Parvulin-like PPIase</fullName>
    </recommendedName>
    <alternativeName>
        <fullName evidence="9">Peptidyl-prolyl cis-trans isomerase plp</fullName>
    </alternativeName>
    <alternativeName>
        <fullName evidence="12">Periplasmic chaperone PpiD</fullName>
    </alternativeName>
    <alternativeName>
        <fullName evidence="13">Periplasmic folding chaperone</fullName>
    </alternativeName>
    <alternativeName>
        <fullName evidence="10">Rotamase plp</fullName>
    </alternativeName>
</protein>
<evidence type="ECO:0000256" key="10">
    <source>
        <dbReference type="ARBA" id="ARBA00031484"/>
    </source>
</evidence>
<evidence type="ECO:0000256" key="5">
    <source>
        <dbReference type="ARBA" id="ARBA00022692"/>
    </source>
</evidence>
<dbReference type="PROSITE" id="PS50198">
    <property type="entry name" value="PPIC_PPIASE_2"/>
    <property type="match status" value="1"/>
</dbReference>
<keyword evidence="4" id="KW-0997">Cell inner membrane</keyword>
<evidence type="ECO:0000256" key="8">
    <source>
        <dbReference type="ARBA" id="ARBA00023186"/>
    </source>
</evidence>
<dbReference type="RefSeq" id="WP_207844854.1">
    <property type="nucleotide sequence ID" value="NZ_JAFVMH010000001.1"/>
</dbReference>
<dbReference type="SUPFAM" id="SSF109998">
    <property type="entry name" value="Triger factor/SurA peptide-binding domain-like"/>
    <property type="match status" value="1"/>
</dbReference>
<dbReference type="SUPFAM" id="SSF54534">
    <property type="entry name" value="FKBP-like"/>
    <property type="match status" value="1"/>
</dbReference>
<keyword evidence="5 15" id="KW-0812">Transmembrane</keyword>
<organism evidence="17 18">
    <name type="scientific">Acetobacter garciniae</name>
    <dbReference type="NCBI Taxonomy" id="2817435"/>
    <lineage>
        <taxon>Bacteria</taxon>
        <taxon>Pseudomonadati</taxon>
        <taxon>Pseudomonadota</taxon>
        <taxon>Alphaproteobacteria</taxon>
        <taxon>Acetobacterales</taxon>
        <taxon>Acetobacteraceae</taxon>
        <taxon>Acetobacter</taxon>
    </lineage>
</organism>
<keyword evidence="7 15" id="KW-0472">Membrane</keyword>
<reference evidence="17" key="1">
    <citation type="submission" date="2021-03" db="EMBL/GenBank/DDBJ databases">
        <title>The complete genome sequence of Acetobacter sp. TBRC 12339.</title>
        <authorList>
            <person name="Charoenyingcharoen P."/>
            <person name="Yukphan P."/>
        </authorList>
    </citation>
    <scope>NUCLEOTIDE SEQUENCE</scope>
    <source>
        <strain evidence="17">TBRC 12339</strain>
    </source>
</reference>
<feature type="domain" description="PpiC" evidence="16">
    <location>
        <begin position="231"/>
        <end position="357"/>
    </location>
</feature>
<evidence type="ECO:0000256" key="13">
    <source>
        <dbReference type="ARBA" id="ARBA00042775"/>
    </source>
</evidence>
<dbReference type="Gene3D" id="3.10.50.40">
    <property type="match status" value="1"/>
</dbReference>
<evidence type="ECO:0000256" key="1">
    <source>
        <dbReference type="ARBA" id="ARBA00004382"/>
    </source>
</evidence>
<dbReference type="Pfam" id="PF13145">
    <property type="entry name" value="Rotamase_2"/>
    <property type="match status" value="1"/>
</dbReference>
<evidence type="ECO:0000256" key="4">
    <source>
        <dbReference type="ARBA" id="ARBA00022519"/>
    </source>
</evidence>
<name>A0A939HIT3_9PROT</name>
<dbReference type="PANTHER" id="PTHR47529">
    <property type="entry name" value="PEPTIDYL-PROLYL CIS-TRANS ISOMERASE D"/>
    <property type="match status" value="1"/>
</dbReference>
<keyword evidence="14" id="KW-0697">Rotamase</keyword>
<dbReference type="InterPro" id="IPR000297">
    <property type="entry name" value="PPIase_PpiC"/>
</dbReference>
<evidence type="ECO:0000259" key="16">
    <source>
        <dbReference type="PROSITE" id="PS50198"/>
    </source>
</evidence>
<evidence type="ECO:0000256" key="9">
    <source>
        <dbReference type="ARBA" id="ARBA00030642"/>
    </source>
</evidence>
<gene>
    <name evidence="17" type="ORF">J2D77_03435</name>
</gene>
<keyword evidence="3" id="KW-1003">Cell membrane</keyword>